<dbReference type="AlphaFoldDB" id="A0A2A4YU12"/>
<evidence type="ECO:0000256" key="2">
    <source>
        <dbReference type="ARBA" id="ARBA00022679"/>
    </source>
</evidence>
<evidence type="ECO:0000313" key="3">
    <source>
        <dbReference type="EMBL" id="PCI98110.1"/>
    </source>
</evidence>
<evidence type="ECO:0000256" key="1">
    <source>
        <dbReference type="ARBA" id="ARBA00007274"/>
    </source>
</evidence>
<reference key="1">
    <citation type="submission" date="2017-08" db="EMBL/GenBank/DDBJ databases">
        <title>A dynamic microbial community with high functional redundancy inhabits the cold, oxic subseafloor aquifer.</title>
        <authorList>
            <person name="Tully B.J."/>
            <person name="Wheat C.G."/>
            <person name="Glazer B.T."/>
            <person name="Huber J.A."/>
        </authorList>
    </citation>
    <scope>NUCLEOTIDE SEQUENCE [LARGE SCALE GENOMIC DNA]</scope>
</reference>
<dbReference type="InterPro" id="IPR051159">
    <property type="entry name" value="Hexapeptide_acetyltransf"/>
</dbReference>
<dbReference type="InterPro" id="IPR001451">
    <property type="entry name" value="Hexapep"/>
</dbReference>
<sequence>MASAVKTLTILAKIKRYEQQCGCKINFVAQGEGGLTLDGDLSLFKIAAHSHLKSNSYIECLGGVEIGDYFHTGRDLTILSSNHNYNGQAIPYDATYVKKPVTIEDFVWCGSGVKILPGVTIGEGAIIAMGAVVTKDVPPLAIVGGNPAKIIKYRDEQAFNGLKQQKKFY</sequence>
<dbReference type="PANTHER" id="PTHR23416:SF23">
    <property type="entry name" value="ACETYLTRANSFERASE C18B11.09C-RELATED"/>
    <property type="match status" value="1"/>
</dbReference>
<accession>A0A2A4YU12</accession>
<dbReference type="GO" id="GO:0005829">
    <property type="term" value="C:cytosol"/>
    <property type="evidence" value="ECO:0007669"/>
    <property type="project" value="TreeGrafter"/>
</dbReference>
<dbReference type="Pfam" id="PF00132">
    <property type="entry name" value="Hexapep"/>
    <property type="match status" value="1"/>
</dbReference>
<comment type="similarity">
    <text evidence="1">Belongs to the transferase hexapeptide repeat family.</text>
</comment>
<dbReference type="InterPro" id="IPR011004">
    <property type="entry name" value="Trimer_LpxA-like_sf"/>
</dbReference>
<dbReference type="GO" id="GO:0008374">
    <property type="term" value="F:O-acyltransferase activity"/>
    <property type="evidence" value="ECO:0007669"/>
    <property type="project" value="TreeGrafter"/>
</dbReference>
<dbReference type="SUPFAM" id="SSF51161">
    <property type="entry name" value="Trimeric LpxA-like enzymes"/>
    <property type="match status" value="1"/>
</dbReference>
<dbReference type="EMBL" id="NVUS01000024">
    <property type="protein sequence ID" value="PCI98110.1"/>
    <property type="molecule type" value="Genomic_DNA"/>
</dbReference>
<evidence type="ECO:0008006" key="4">
    <source>
        <dbReference type="Google" id="ProtNLM"/>
    </source>
</evidence>
<keyword evidence="2" id="KW-0808">Transferase</keyword>
<dbReference type="Gene3D" id="2.160.10.10">
    <property type="entry name" value="Hexapeptide repeat proteins"/>
    <property type="match status" value="1"/>
</dbReference>
<name>A0A2A4YU12_9PROT</name>
<protein>
    <recommendedName>
        <fullName evidence="4">Acetyltransferase</fullName>
    </recommendedName>
</protein>
<comment type="caution">
    <text evidence="3">The sequence shown here is derived from an EMBL/GenBank/DDBJ whole genome shotgun (WGS) entry which is preliminary data.</text>
</comment>
<dbReference type="CDD" id="cd04647">
    <property type="entry name" value="LbH_MAT_like"/>
    <property type="match status" value="1"/>
</dbReference>
<proteinExistence type="inferred from homology"/>
<dbReference type="PANTHER" id="PTHR23416">
    <property type="entry name" value="SIALIC ACID SYNTHASE-RELATED"/>
    <property type="match status" value="1"/>
</dbReference>
<reference evidence="3" key="2">
    <citation type="journal article" date="2018" name="ISME J.">
        <title>A dynamic microbial community with high functional redundancy inhabits the cold, oxic subseafloor aquifer.</title>
        <authorList>
            <person name="Tully B.J."/>
            <person name="Wheat C.G."/>
            <person name="Glazer B.T."/>
            <person name="Huber J.A."/>
        </authorList>
    </citation>
    <scope>NUCLEOTIDE SEQUENCE</scope>
    <source>
        <strain evidence="3">NORP83</strain>
    </source>
</reference>
<gene>
    <name evidence="3" type="ORF">COB13_14460</name>
</gene>
<organism evidence="3">
    <name type="scientific">OCS116 cluster bacterium</name>
    <dbReference type="NCBI Taxonomy" id="2030921"/>
    <lineage>
        <taxon>Bacteria</taxon>
        <taxon>Pseudomonadati</taxon>
        <taxon>Pseudomonadota</taxon>
        <taxon>Alphaproteobacteria</taxon>
        <taxon>OCS116 cluster</taxon>
    </lineage>
</organism>